<proteinExistence type="predicted"/>
<protein>
    <submittedName>
        <fullName evidence="1">Uncharacterized protein</fullName>
    </submittedName>
</protein>
<reference evidence="1 2" key="1">
    <citation type="submission" date="2024-01" db="EMBL/GenBank/DDBJ databases">
        <title>The genomes of 5 underutilized Papilionoideae crops provide insights into root nodulation and disease resistanc.</title>
        <authorList>
            <person name="Jiang F."/>
        </authorList>
    </citation>
    <scope>NUCLEOTIDE SEQUENCE [LARGE SCALE GENOMIC DNA]</scope>
    <source>
        <strain evidence="1">LVBAO_FW01</strain>
        <tissue evidence="1">Leaves</tissue>
    </source>
</reference>
<dbReference type="Proteomes" id="UP001367508">
    <property type="component" value="Unassembled WGS sequence"/>
</dbReference>
<gene>
    <name evidence="1" type="ORF">VNO77_44090</name>
</gene>
<dbReference type="EMBL" id="JAYMYQ010000011">
    <property type="protein sequence ID" value="KAK7306167.1"/>
    <property type="molecule type" value="Genomic_DNA"/>
</dbReference>
<name>A0AAN9PQF6_CANGL</name>
<keyword evidence="2" id="KW-1185">Reference proteome</keyword>
<evidence type="ECO:0000313" key="1">
    <source>
        <dbReference type="EMBL" id="KAK7306167.1"/>
    </source>
</evidence>
<comment type="caution">
    <text evidence="1">The sequence shown here is derived from an EMBL/GenBank/DDBJ whole genome shotgun (WGS) entry which is preliminary data.</text>
</comment>
<sequence>MSRRLILQQAHGQSPRLGSSHCLGAYGFMFYFTPRWGFFSPFPHGTTSLSVTQEYLALQGCSTPLLCLAAQRLYSSPTTPFSRFRLLPFRSPLLRESVLLSFPLATKMFQFVSIEIKDLINIPDSTFDCIKKERRSVGLYMLPESEEGIQRSGEIAERVPTGDLKTPVVAGTRGHHSCPSFVLYPVQCGTAPLERSSIAGRMDPDCLKNKESGQELRSLCGAPEFAAPEINKSGLPMLLKLKE</sequence>
<accession>A0AAN9PQF6</accession>
<evidence type="ECO:0000313" key="2">
    <source>
        <dbReference type="Proteomes" id="UP001367508"/>
    </source>
</evidence>
<dbReference type="AlphaFoldDB" id="A0AAN9PQF6"/>
<organism evidence="1 2">
    <name type="scientific">Canavalia gladiata</name>
    <name type="common">Sword bean</name>
    <name type="synonym">Dolichos gladiatus</name>
    <dbReference type="NCBI Taxonomy" id="3824"/>
    <lineage>
        <taxon>Eukaryota</taxon>
        <taxon>Viridiplantae</taxon>
        <taxon>Streptophyta</taxon>
        <taxon>Embryophyta</taxon>
        <taxon>Tracheophyta</taxon>
        <taxon>Spermatophyta</taxon>
        <taxon>Magnoliopsida</taxon>
        <taxon>eudicotyledons</taxon>
        <taxon>Gunneridae</taxon>
        <taxon>Pentapetalae</taxon>
        <taxon>rosids</taxon>
        <taxon>fabids</taxon>
        <taxon>Fabales</taxon>
        <taxon>Fabaceae</taxon>
        <taxon>Papilionoideae</taxon>
        <taxon>50 kb inversion clade</taxon>
        <taxon>NPAAA clade</taxon>
        <taxon>indigoferoid/millettioid clade</taxon>
        <taxon>Phaseoleae</taxon>
        <taxon>Canavalia</taxon>
    </lineage>
</organism>